<keyword evidence="7" id="KW-1278">Translocase</keyword>
<gene>
    <name evidence="7" type="primary">nuoK</name>
    <name evidence="8" type="ORF">DOFOFD_02085</name>
</gene>
<dbReference type="Pfam" id="PF00420">
    <property type="entry name" value="Oxidored_q2"/>
    <property type="match status" value="1"/>
</dbReference>
<comment type="catalytic activity">
    <reaction evidence="7">
        <text>a quinone + NADH + 5 H(+)(in) = a quinol + NAD(+) + 4 H(+)(out)</text>
        <dbReference type="Rhea" id="RHEA:57888"/>
        <dbReference type="ChEBI" id="CHEBI:15378"/>
        <dbReference type="ChEBI" id="CHEBI:24646"/>
        <dbReference type="ChEBI" id="CHEBI:57540"/>
        <dbReference type="ChEBI" id="CHEBI:57945"/>
        <dbReference type="ChEBI" id="CHEBI:132124"/>
    </reaction>
</comment>
<comment type="subunit">
    <text evidence="7">NDH-1 is composed of 14 different subunits. Subunits NuoA, H, J, K, L, M, N constitute the membrane sector of the complex.</text>
</comment>
<comment type="subcellular location">
    <subcellularLocation>
        <location evidence="7">Cell membrane</location>
        <topology evidence="7">Multi-pass membrane protein</topology>
    </subcellularLocation>
    <subcellularLocation>
        <location evidence="1">Membrane</location>
        <topology evidence="1">Multi-pass membrane protein</topology>
    </subcellularLocation>
</comment>
<dbReference type="PANTHER" id="PTHR11434:SF16">
    <property type="entry name" value="NADH-UBIQUINONE OXIDOREDUCTASE CHAIN 4L"/>
    <property type="match status" value="1"/>
</dbReference>
<evidence type="ECO:0000256" key="5">
    <source>
        <dbReference type="ARBA" id="ARBA00022989"/>
    </source>
</evidence>
<dbReference type="EMBL" id="JAWJZY010000001">
    <property type="protein sequence ID" value="MEE8657803.1"/>
    <property type="molecule type" value="Genomic_DNA"/>
</dbReference>
<comment type="function">
    <text evidence="7">NDH-1 shuttles electrons from NADH, via FMN and iron-sulfur (Fe-S) centers, to quinones in the respiratory chain. The immediate electron acceptor for the enzyme in this species is believed to be ubiquinone. Couples the redox reaction to proton translocation (for every two electrons transferred, four hydrogen ions are translocated across the cytoplasmic membrane), and thus conserves the redox energy in a proton gradient.</text>
</comment>
<proteinExistence type="inferred from homology"/>
<keyword evidence="7" id="KW-0830">Ubiquinone</keyword>
<dbReference type="NCBIfam" id="NF004319">
    <property type="entry name" value="PRK05715.1-1"/>
    <property type="match status" value="1"/>
</dbReference>
<dbReference type="Gene3D" id="1.10.287.3510">
    <property type="match status" value="1"/>
</dbReference>
<keyword evidence="9" id="KW-1185">Reference proteome</keyword>
<keyword evidence="7" id="KW-0520">NAD</keyword>
<accession>A0ABU7U053</accession>
<keyword evidence="7" id="KW-1003">Cell membrane</keyword>
<keyword evidence="7" id="KW-0874">Quinone</keyword>
<organism evidence="8 9">
    <name type="scientific">Sorlinia euscelidii</name>
    <dbReference type="NCBI Taxonomy" id="3081148"/>
    <lineage>
        <taxon>Bacteria</taxon>
        <taxon>Pseudomonadati</taxon>
        <taxon>Pseudomonadota</taxon>
        <taxon>Alphaproteobacteria</taxon>
        <taxon>Acetobacterales</taxon>
        <taxon>Acetobacteraceae</taxon>
        <taxon>Sorlinia</taxon>
    </lineage>
</organism>
<dbReference type="InterPro" id="IPR001133">
    <property type="entry name" value="NADH_UbQ_OxRdtase_chain4L/K"/>
</dbReference>
<keyword evidence="4 7" id="KW-0812">Transmembrane</keyword>
<dbReference type="EC" id="7.1.1.-" evidence="7"/>
<name>A0ABU7U053_9PROT</name>
<evidence type="ECO:0000256" key="2">
    <source>
        <dbReference type="ARBA" id="ARBA00010519"/>
    </source>
</evidence>
<dbReference type="InterPro" id="IPR039428">
    <property type="entry name" value="NUOK/Mnh_C1-like"/>
</dbReference>
<dbReference type="HAMAP" id="MF_01456">
    <property type="entry name" value="NDH1_NuoK"/>
    <property type="match status" value="1"/>
</dbReference>
<feature type="transmembrane region" description="Helical" evidence="7">
    <location>
        <begin position="62"/>
        <end position="83"/>
    </location>
</feature>
<reference evidence="8 9" key="1">
    <citation type="submission" date="2023-10" db="EMBL/GenBank/DDBJ databases">
        <title>Sorlinia euscelidii gen. nov., sp. nov., an acetic acid bacteria isolated from the gut of Euscelidius variegatus emitter.</title>
        <authorList>
            <person name="Michoud G."/>
            <person name="Marasco R."/>
            <person name="Seferji K."/>
            <person name="Gonella E."/>
            <person name="Garuglieri E."/>
            <person name="Alma A."/>
            <person name="Mapelli F."/>
            <person name="Borin S."/>
            <person name="Daffonchio D."/>
            <person name="Crotti E."/>
        </authorList>
    </citation>
    <scope>NUCLEOTIDE SEQUENCE [LARGE SCALE GENOMIC DNA]</scope>
    <source>
        <strain evidence="8 9">EV16P</strain>
    </source>
</reference>
<evidence type="ECO:0000256" key="7">
    <source>
        <dbReference type="HAMAP-Rule" id="MF_01456"/>
    </source>
</evidence>
<feature type="transmembrane region" description="Helical" evidence="7">
    <location>
        <begin position="31"/>
        <end position="50"/>
    </location>
</feature>
<dbReference type="Proteomes" id="UP001312908">
    <property type="component" value="Unassembled WGS sequence"/>
</dbReference>
<keyword evidence="3 7" id="KW-0813">Transport</keyword>
<keyword evidence="6 7" id="KW-0472">Membrane</keyword>
<comment type="similarity">
    <text evidence="2 7">Belongs to the complex I subunit 4L family.</text>
</comment>
<evidence type="ECO:0000256" key="4">
    <source>
        <dbReference type="ARBA" id="ARBA00022692"/>
    </source>
</evidence>
<evidence type="ECO:0000256" key="3">
    <source>
        <dbReference type="ARBA" id="ARBA00022448"/>
    </source>
</evidence>
<dbReference type="RefSeq" id="WP_394818791.1">
    <property type="nucleotide sequence ID" value="NZ_JAWJZY010000001.1"/>
</dbReference>
<feature type="transmembrane region" description="Helical" evidence="7">
    <location>
        <begin position="6"/>
        <end position="24"/>
    </location>
</feature>
<evidence type="ECO:0000313" key="9">
    <source>
        <dbReference type="Proteomes" id="UP001312908"/>
    </source>
</evidence>
<evidence type="ECO:0000256" key="6">
    <source>
        <dbReference type="ARBA" id="ARBA00023136"/>
    </source>
</evidence>
<sequence>MTASDPNLGLIIAAFLFSIGLFGVMVRRNLLFMLLSTEVMLNAVALAFISAGNKWHQADGQIMFIMIIAYAAAEASVGLAIVLRLHAAGHATLDADSCNRLKG</sequence>
<dbReference type="NCBIfam" id="NF004320">
    <property type="entry name" value="PRK05715.1-2"/>
    <property type="match status" value="1"/>
</dbReference>
<evidence type="ECO:0000313" key="8">
    <source>
        <dbReference type="EMBL" id="MEE8657803.1"/>
    </source>
</evidence>
<dbReference type="PANTHER" id="PTHR11434">
    <property type="entry name" value="NADH-UBIQUINONE OXIDOREDUCTASE SUBUNIT ND4L"/>
    <property type="match status" value="1"/>
</dbReference>
<comment type="caution">
    <text evidence="8">The sequence shown here is derived from an EMBL/GenBank/DDBJ whole genome shotgun (WGS) entry which is preliminary data.</text>
</comment>
<keyword evidence="5 7" id="KW-1133">Transmembrane helix</keyword>
<evidence type="ECO:0000256" key="1">
    <source>
        <dbReference type="ARBA" id="ARBA00004141"/>
    </source>
</evidence>
<protein>
    <recommendedName>
        <fullName evidence="7">NADH-quinone oxidoreductase subunit K</fullName>
        <ecNumber evidence="7">7.1.1.-</ecNumber>
    </recommendedName>
    <alternativeName>
        <fullName evidence="7">NADH dehydrogenase I subunit K</fullName>
    </alternativeName>
    <alternativeName>
        <fullName evidence="7">NDH-1 subunit K</fullName>
    </alternativeName>
</protein>